<dbReference type="AlphaFoldDB" id="A0A1L3ZVU9"/>
<dbReference type="RefSeq" id="WP_072597507.1">
    <property type="nucleotide sequence ID" value="NZ_CP018221.1"/>
</dbReference>
<dbReference type="InterPro" id="IPR036388">
    <property type="entry name" value="WH-like_DNA-bd_sf"/>
</dbReference>
<dbReference type="PANTHER" id="PTHR43537:SF5">
    <property type="entry name" value="UXU OPERON TRANSCRIPTIONAL REGULATOR"/>
    <property type="match status" value="1"/>
</dbReference>
<dbReference type="SUPFAM" id="SSF46785">
    <property type="entry name" value="Winged helix' DNA-binding domain"/>
    <property type="match status" value="1"/>
</dbReference>
<proteinExistence type="predicted"/>
<dbReference type="KEGG" id="sphj:BSL82_10650"/>
<keyword evidence="2" id="KW-0238">DNA-binding</keyword>
<dbReference type="InterPro" id="IPR011711">
    <property type="entry name" value="GntR_C"/>
</dbReference>
<dbReference type="Pfam" id="PF00392">
    <property type="entry name" value="GntR"/>
    <property type="match status" value="1"/>
</dbReference>
<reference evidence="6" key="1">
    <citation type="submission" date="2016-11" db="EMBL/GenBank/DDBJ databases">
        <title>Complete Genome Sequence of alachlor-degrading Sphingomonas sp. strain JJ-A5.</title>
        <authorList>
            <person name="Lee H."/>
            <person name="Ka J.-O."/>
        </authorList>
    </citation>
    <scope>NUCLEOTIDE SEQUENCE [LARGE SCALE GENOMIC DNA]</scope>
    <source>
        <strain evidence="6">JJ-A5</strain>
    </source>
</reference>
<dbReference type="GO" id="GO:0003700">
    <property type="term" value="F:DNA-binding transcription factor activity"/>
    <property type="evidence" value="ECO:0007669"/>
    <property type="project" value="InterPro"/>
</dbReference>
<organism evidence="5 6">
    <name type="scientific">Tardibacter chloracetimidivorans</name>
    <dbReference type="NCBI Taxonomy" id="1921510"/>
    <lineage>
        <taxon>Bacteria</taxon>
        <taxon>Pseudomonadati</taxon>
        <taxon>Pseudomonadota</taxon>
        <taxon>Alphaproteobacteria</taxon>
        <taxon>Sphingomonadales</taxon>
        <taxon>Sphingomonadaceae</taxon>
        <taxon>Tardibacter</taxon>
    </lineage>
</organism>
<evidence type="ECO:0000256" key="2">
    <source>
        <dbReference type="ARBA" id="ARBA00023125"/>
    </source>
</evidence>
<dbReference type="STRING" id="1921510.BSL82_10650"/>
<dbReference type="SMART" id="SM00345">
    <property type="entry name" value="HTH_GNTR"/>
    <property type="match status" value="1"/>
</dbReference>
<protein>
    <recommendedName>
        <fullName evidence="4">HTH gntR-type domain-containing protein</fullName>
    </recommendedName>
</protein>
<dbReference type="SMART" id="SM00895">
    <property type="entry name" value="FCD"/>
    <property type="match status" value="1"/>
</dbReference>
<accession>A0A1L3ZVU9</accession>
<dbReference type="Gene3D" id="1.20.120.530">
    <property type="entry name" value="GntR ligand-binding domain-like"/>
    <property type="match status" value="1"/>
</dbReference>
<gene>
    <name evidence="5" type="ORF">BSL82_10650</name>
</gene>
<dbReference type="InterPro" id="IPR036390">
    <property type="entry name" value="WH_DNA-bd_sf"/>
</dbReference>
<dbReference type="InterPro" id="IPR000524">
    <property type="entry name" value="Tscrpt_reg_HTH_GntR"/>
</dbReference>
<name>A0A1L3ZVU9_9SPHN</name>
<sequence length="230" mass="25538">MFSIAKAAERYEPGSGSQASFAYDSIRADILCGHHMPNKKLKVHELALSLGISPGAVREALFRLVSEHLVETRDQRGFAVTPVSITDLQELTDLRCDIESIACRRSVERGGIEWEGGLVAAQYKLRATSARFTEDGEVSLEFLAAHAAFHQALVAAAGNQRLLVIRAQLYEQYQRFRAFYSHVAGRRHLAADHDKLAEFALARDADALVETIVDHVSQTTRRIIQAIEHS</sequence>
<keyword evidence="3" id="KW-0804">Transcription</keyword>
<dbReference type="Proteomes" id="UP000182063">
    <property type="component" value="Chromosome"/>
</dbReference>
<dbReference type="InterPro" id="IPR008920">
    <property type="entry name" value="TF_FadR/GntR_C"/>
</dbReference>
<evidence type="ECO:0000259" key="4">
    <source>
        <dbReference type="PROSITE" id="PS50949"/>
    </source>
</evidence>
<dbReference type="EMBL" id="CP018221">
    <property type="protein sequence ID" value="API59720.1"/>
    <property type="molecule type" value="Genomic_DNA"/>
</dbReference>
<dbReference type="GO" id="GO:0003677">
    <property type="term" value="F:DNA binding"/>
    <property type="evidence" value="ECO:0007669"/>
    <property type="project" value="UniProtKB-KW"/>
</dbReference>
<keyword evidence="6" id="KW-1185">Reference proteome</keyword>
<evidence type="ECO:0000256" key="3">
    <source>
        <dbReference type="ARBA" id="ARBA00023163"/>
    </source>
</evidence>
<evidence type="ECO:0000313" key="6">
    <source>
        <dbReference type="Proteomes" id="UP000182063"/>
    </source>
</evidence>
<dbReference type="PROSITE" id="PS50949">
    <property type="entry name" value="HTH_GNTR"/>
    <property type="match status" value="1"/>
</dbReference>
<feature type="domain" description="HTH gntR-type" evidence="4">
    <location>
        <begin position="16"/>
        <end position="83"/>
    </location>
</feature>
<dbReference type="Gene3D" id="1.10.10.10">
    <property type="entry name" value="Winged helix-like DNA-binding domain superfamily/Winged helix DNA-binding domain"/>
    <property type="match status" value="1"/>
</dbReference>
<dbReference type="PANTHER" id="PTHR43537">
    <property type="entry name" value="TRANSCRIPTIONAL REGULATOR, GNTR FAMILY"/>
    <property type="match status" value="1"/>
</dbReference>
<keyword evidence="1" id="KW-0805">Transcription regulation</keyword>
<dbReference type="SUPFAM" id="SSF48008">
    <property type="entry name" value="GntR ligand-binding domain-like"/>
    <property type="match status" value="1"/>
</dbReference>
<dbReference type="OrthoDB" id="8638122at2"/>
<evidence type="ECO:0000313" key="5">
    <source>
        <dbReference type="EMBL" id="API59720.1"/>
    </source>
</evidence>
<dbReference type="Pfam" id="PF07729">
    <property type="entry name" value="FCD"/>
    <property type="match status" value="1"/>
</dbReference>
<evidence type="ECO:0000256" key="1">
    <source>
        <dbReference type="ARBA" id="ARBA00023015"/>
    </source>
</evidence>